<accession>A0ABR5F8P5</accession>
<gene>
    <name evidence="1" type="ORF">FrCorBMG51_00830</name>
</gene>
<name>A0ABR5F8P5_9ACTN</name>
<dbReference type="Proteomes" id="UP000035425">
    <property type="component" value="Unassembled WGS sequence"/>
</dbReference>
<reference evidence="1 2" key="1">
    <citation type="submission" date="2014-12" db="EMBL/GenBank/DDBJ databases">
        <title>Frankia sp. BMG5.1 draft genome.</title>
        <authorList>
            <person name="Gtari M."/>
            <person name="Ghodhbane-Gtari F."/>
            <person name="Nouioui I."/>
            <person name="Ktari A."/>
            <person name="Hezbri K."/>
            <person name="Mimouni W."/>
            <person name="Sbissi I."/>
            <person name="Ayari A."/>
            <person name="Yamanaka T."/>
            <person name="Normand P."/>
            <person name="Tisa L.S."/>
            <person name="Boudabous A."/>
        </authorList>
    </citation>
    <scope>NUCLEOTIDE SEQUENCE [LARGE SCALE GENOMIC DNA]</scope>
    <source>
        <strain evidence="1 2">BMG5.1</strain>
    </source>
</reference>
<organism evidence="1 2">
    <name type="scientific">Protofrankia coriariae</name>
    <dbReference type="NCBI Taxonomy" id="1562887"/>
    <lineage>
        <taxon>Bacteria</taxon>
        <taxon>Bacillati</taxon>
        <taxon>Actinomycetota</taxon>
        <taxon>Actinomycetes</taxon>
        <taxon>Frankiales</taxon>
        <taxon>Frankiaceae</taxon>
        <taxon>Protofrankia</taxon>
    </lineage>
</organism>
<dbReference type="EMBL" id="JWIO01000001">
    <property type="protein sequence ID" value="KLL13096.1"/>
    <property type="molecule type" value="Genomic_DNA"/>
</dbReference>
<sequence length="73" mass="7822">MNRSKAASVCSPRASASNMSLSAASISVTRAMSCGVAFSNACFMPRNWLSSTSRRSRSEIFSKVSRACGERHS</sequence>
<comment type="caution">
    <text evidence="1">The sequence shown here is derived from an EMBL/GenBank/DDBJ whole genome shotgun (WGS) entry which is preliminary data.</text>
</comment>
<evidence type="ECO:0000313" key="1">
    <source>
        <dbReference type="EMBL" id="KLL13096.1"/>
    </source>
</evidence>
<protein>
    <recommendedName>
        <fullName evidence="3">Secreted protein</fullName>
    </recommendedName>
</protein>
<keyword evidence="2" id="KW-1185">Reference proteome</keyword>
<proteinExistence type="predicted"/>
<evidence type="ECO:0000313" key="2">
    <source>
        <dbReference type="Proteomes" id="UP000035425"/>
    </source>
</evidence>
<evidence type="ECO:0008006" key="3">
    <source>
        <dbReference type="Google" id="ProtNLM"/>
    </source>
</evidence>